<dbReference type="CDD" id="cd06257">
    <property type="entry name" value="DnaJ"/>
    <property type="match status" value="1"/>
</dbReference>
<sequence>MTWQAIATPTWASGATYGRAVPVLCLVLLASIPTLRSGSAGSHGSCLATASVKRRLSSFCGSSAPQFPVTGSWHQSCPRSATATTGVEVHDRATALKILGFDRSSNAPGDKEIKQAFRREVSRLHPDRQGGNRGREEQFSQVLDAYALLTGKKSEQAQTGPWHGKPGHQRPFRVKSDEELEAERSAHYKRPENWRWDQNVGYNPSDLGEVWDEIGFNPYTGEYHAPKEKPEEE</sequence>
<accession>A0A813HD81</accession>
<keyword evidence="1" id="KW-0732">Signal</keyword>
<dbReference type="SUPFAM" id="SSF46565">
    <property type="entry name" value="Chaperone J-domain"/>
    <property type="match status" value="1"/>
</dbReference>
<dbReference type="AlphaFoldDB" id="A0A813HD81"/>
<dbReference type="Proteomes" id="UP000654075">
    <property type="component" value="Unassembled WGS sequence"/>
</dbReference>
<feature type="chain" id="PRO_5032338645" description="J domain-containing protein" evidence="1">
    <location>
        <begin position="21"/>
        <end position="233"/>
    </location>
</feature>
<evidence type="ECO:0000313" key="4">
    <source>
        <dbReference type="Proteomes" id="UP000654075"/>
    </source>
</evidence>
<evidence type="ECO:0000256" key="1">
    <source>
        <dbReference type="SAM" id="SignalP"/>
    </source>
</evidence>
<organism evidence="3 4">
    <name type="scientific">Polarella glacialis</name>
    <name type="common">Dinoflagellate</name>
    <dbReference type="NCBI Taxonomy" id="89957"/>
    <lineage>
        <taxon>Eukaryota</taxon>
        <taxon>Sar</taxon>
        <taxon>Alveolata</taxon>
        <taxon>Dinophyceae</taxon>
        <taxon>Suessiales</taxon>
        <taxon>Suessiaceae</taxon>
        <taxon>Polarella</taxon>
    </lineage>
</organism>
<proteinExistence type="predicted"/>
<dbReference type="InterPro" id="IPR036869">
    <property type="entry name" value="J_dom_sf"/>
</dbReference>
<dbReference type="PROSITE" id="PS50076">
    <property type="entry name" value="DNAJ_2"/>
    <property type="match status" value="1"/>
</dbReference>
<feature type="non-terminal residue" evidence="3">
    <location>
        <position position="233"/>
    </location>
</feature>
<name>A0A813HD81_POLGL</name>
<protein>
    <recommendedName>
        <fullName evidence="2">J domain-containing protein</fullName>
    </recommendedName>
</protein>
<dbReference type="InterPro" id="IPR001623">
    <property type="entry name" value="DnaJ_domain"/>
</dbReference>
<evidence type="ECO:0000313" key="3">
    <source>
        <dbReference type="EMBL" id="CAE8636200.1"/>
    </source>
</evidence>
<feature type="signal peptide" evidence="1">
    <location>
        <begin position="1"/>
        <end position="20"/>
    </location>
</feature>
<dbReference type="Pfam" id="PF00226">
    <property type="entry name" value="DnaJ"/>
    <property type="match status" value="1"/>
</dbReference>
<gene>
    <name evidence="3" type="ORF">PGLA1383_LOCUS51702</name>
</gene>
<reference evidence="3" key="1">
    <citation type="submission" date="2021-02" db="EMBL/GenBank/DDBJ databases">
        <authorList>
            <person name="Dougan E. K."/>
            <person name="Rhodes N."/>
            <person name="Thang M."/>
            <person name="Chan C."/>
        </authorList>
    </citation>
    <scope>NUCLEOTIDE SEQUENCE</scope>
</reference>
<comment type="caution">
    <text evidence="3">The sequence shown here is derived from an EMBL/GenBank/DDBJ whole genome shotgun (WGS) entry which is preliminary data.</text>
</comment>
<dbReference type="SMART" id="SM00271">
    <property type="entry name" value="DnaJ"/>
    <property type="match status" value="1"/>
</dbReference>
<feature type="domain" description="J" evidence="2">
    <location>
        <begin position="94"/>
        <end position="154"/>
    </location>
</feature>
<keyword evidence="4" id="KW-1185">Reference proteome</keyword>
<evidence type="ECO:0000259" key="2">
    <source>
        <dbReference type="PROSITE" id="PS50076"/>
    </source>
</evidence>
<dbReference type="EMBL" id="CAJNNV010031430">
    <property type="protein sequence ID" value="CAE8636200.1"/>
    <property type="molecule type" value="Genomic_DNA"/>
</dbReference>
<dbReference type="OrthoDB" id="10250354at2759"/>
<dbReference type="Gene3D" id="1.10.287.110">
    <property type="entry name" value="DnaJ domain"/>
    <property type="match status" value="1"/>
</dbReference>